<dbReference type="InterPro" id="IPR050958">
    <property type="entry name" value="Cell_Adh-Cytoskel_Orgn"/>
</dbReference>
<dbReference type="PANTHER" id="PTHR45080">
    <property type="entry name" value="CONTACTIN 5"/>
    <property type="match status" value="1"/>
</dbReference>
<dbReference type="PANTHER" id="PTHR45080:SF28">
    <property type="entry name" value="HEMICENTIN-2"/>
    <property type="match status" value="1"/>
</dbReference>
<dbReference type="InterPro" id="IPR003599">
    <property type="entry name" value="Ig_sub"/>
</dbReference>
<dbReference type="Ensembl" id="ENSMGAT00000029759.1">
    <property type="protein sequence ID" value="ENSMGAP00000029960.1"/>
    <property type="gene ID" value="ENSMGAG00000022102.1"/>
</dbReference>
<dbReference type="GO" id="GO:0007156">
    <property type="term" value="P:homophilic cell adhesion via plasma membrane adhesion molecules"/>
    <property type="evidence" value="ECO:0007669"/>
    <property type="project" value="TreeGrafter"/>
</dbReference>
<evidence type="ECO:0000313" key="3">
    <source>
        <dbReference type="Proteomes" id="UP000001645"/>
    </source>
</evidence>
<dbReference type="InterPro" id="IPR003598">
    <property type="entry name" value="Ig_sub2"/>
</dbReference>
<dbReference type="GeneTree" id="ENSGT00940000154614"/>
<keyword evidence="3" id="KW-1185">Reference proteome</keyword>
<reference evidence="2" key="3">
    <citation type="submission" date="2025-09" db="UniProtKB">
        <authorList>
            <consortium name="Ensembl"/>
        </authorList>
    </citation>
    <scope>IDENTIFICATION</scope>
</reference>
<dbReference type="Gene3D" id="2.60.40.10">
    <property type="entry name" value="Immunoglobulins"/>
    <property type="match status" value="2"/>
</dbReference>
<proteinExistence type="predicted"/>
<sequence length="209" mass="22636">MVSFQVLPTLFSPKENHFPIARRRIYGSDDISQLTVIEGSLIKCKAQGIPEPAVTWMKDGRPLVSGRDIAILHDGHFLQLRNIQVLDTGRYVCVAANVAGLSDRKYDLNVHVPPTITNSRKEVTVAKGSSASLKCFTDGTPAPAMSWFKNGHPLSLGAHQTLSNQGMVLHFVKAEIGDVGKYTCVASNKAGDVSKHFSLKVLGKCLPVG</sequence>
<dbReference type="SMART" id="SM00409">
    <property type="entry name" value="IG"/>
    <property type="match status" value="2"/>
</dbReference>
<reference evidence="2" key="2">
    <citation type="submission" date="2025-08" db="UniProtKB">
        <authorList>
            <consortium name="Ensembl"/>
        </authorList>
    </citation>
    <scope>IDENTIFICATION</scope>
</reference>
<dbReference type="Proteomes" id="UP000001645">
    <property type="component" value="Chromosome 10"/>
</dbReference>
<organism evidence="2 3">
    <name type="scientific">Meleagris gallopavo</name>
    <name type="common">Wild turkey</name>
    <dbReference type="NCBI Taxonomy" id="9103"/>
    <lineage>
        <taxon>Eukaryota</taxon>
        <taxon>Metazoa</taxon>
        <taxon>Chordata</taxon>
        <taxon>Craniata</taxon>
        <taxon>Vertebrata</taxon>
        <taxon>Euteleostomi</taxon>
        <taxon>Archelosauria</taxon>
        <taxon>Archosauria</taxon>
        <taxon>Dinosauria</taxon>
        <taxon>Saurischia</taxon>
        <taxon>Theropoda</taxon>
        <taxon>Coelurosauria</taxon>
        <taxon>Aves</taxon>
        <taxon>Neognathae</taxon>
        <taxon>Galloanserae</taxon>
        <taxon>Galliformes</taxon>
        <taxon>Phasianidae</taxon>
        <taxon>Meleagridinae</taxon>
        <taxon>Meleagris</taxon>
    </lineage>
</organism>
<dbReference type="InterPro" id="IPR007110">
    <property type="entry name" value="Ig-like_dom"/>
</dbReference>
<name>A0A803YDW3_MELGA</name>
<feature type="domain" description="Ig-like" evidence="1">
    <location>
        <begin position="13"/>
        <end position="109"/>
    </location>
</feature>
<dbReference type="InterPro" id="IPR036179">
    <property type="entry name" value="Ig-like_dom_sf"/>
</dbReference>
<evidence type="ECO:0000259" key="1">
    <source>
        <dbReference type="PROSITE" id="PS50835"/>
    </source>
</evidence>
<protein>
    <recommendedName>
        <fullName evidence="1">Ig-like domain-containing protein</fullName>
    </recommendedName>
</protein>
<dbReference type="PROSITE" id="PS50835">
    <property type="entry name" value="IG_LIKE"/>
    <property type="match status" value="2"/>
</dbReference>
<dbReference type="SMART" id="SM00408">
    <property type="entry name" value="IGc2"/>
    <property type="match status" value="2"/>
</dbReference>
<feature type="domain" description="Ig-like" evidence="1">
    <location>
        <begin position="114"/>
        <end position="200"/>
    </location>
</feature>
<accession>A0A803YDW3</accession>
<dbReference type="GO" id="GO:0005886">
    <property type="term" value="C:plasma membrane"/>
    <property type="evidence" value="ECO:0007669"/>
    <property type="project" value="TreeGrafter"/>
</dbReference>
<dbReference type="GO" id="GO:0030424">
    <property type="term" value="C:axon"/>
    <property type="evidence" value="ECO:0007669"/>
    <property type="project" value="TreeGrafter"/>
</dbReference>
<dbReference type="GO" id="GO:0043025">
    <property type="term" value="C:neuronal cell body"/>
    <property type="evidence" value="ECO:0007669"/>
    <property type="project" value="TreeGrafter"/>
</dbReference>
<dbReference type="GO" id="GO:0008046">
    <property type="term" value="F:axon guidance receptor activity"/>
    <property type="evidence" value="ECO:0007669"/>
    <property type="project" value="TreeGrafter"/>
</dbReference>
<reference evidence="2 3" key="1">
    <citation type="journal article" date="2010" name="PLoS Biol.">
        <title>Multi-platform next-generation sequencing of the domestic turkey (Meleagris gallopavo): genome assembly and analysis.</title>
        <authorList>
            <person name="Dalloul R.A."/>
            <person name="Long J.A."/>
            <person name="Zimin A.V."/>
            <person name="Aslam L."/>
            <person name="Beal K."/>
            <person name="Blomberg L.A."/>
            <person name="Bouffard P."/>
            <person name="Burt D.W."/>
            <person name="Crasta O."/>
            <person name="Crooijmans R.P."/>
            <person name="Cooper K."/>
            <person name="Coulombe R.A."/>
            <person name="De S."/>
            <person name="Delany M.E."/>
            <person name="Dodgson J.B."/>
            <person name="Dong J.J."/>
            <person name="Evans C."/>
            <person name="Frederickson K.M."/>
            <person name="Flicek P."/>
            <person name="Florea L."/>
            <person name="Folkerts O."/>
            <person name="Groenen M.A."/>
            <person name="Harkins T.T."/>
            <person name="Herrero J."/>
            <person name="Hoffmann S."/>
            <person name="Megens H.J."/>
            <person name="Jiang A."/>
            <person name="de Jong P."/>
            <person name="Kaiser P."/>
            <person name="Kim H."/>
            <person name="Kim K.W."/>
            <person name="Kim S."/>
            <person name="Langenberger D."/>
            <person name="Lee M.K."/>
            <person name="Lee T."/>
            <person name="Mane S."/>
            <person name="Marcais G."/>
            <person name="Marz M."/>
            <person name="McElroy A.P."/>
            <person name="Modise T."/>
            <person name="Nefedov M."/>
            <person name="Notredame C."/>
            <person name="Paton I.R."/>
            <person name="Payne W.S."/>
            <person name="Pertea G."/>
            <person name="Prickett D."/>
            <person name="Puiu D."/>
            <person name="Qioa D."/>
            <person name="Raineri E."/>
            <person name="Ruffier M."/>
            <person name="Salzberg S.L."/>
            <person name="Schatz M.C."/>
            <person name="Scheuring C."/>
            <person name="Schmidt C.J."/>
            <person name="Schroeder S."/>
            <person name="Searle S.M."/>
            <person name="Smith E.J."/>
            <person name="Smith J."/>
            <person name="Sonstegard T.S."/>
            <person name="Stadler P.F."/>
            <person name="Tafer H."/>
            <person name="Tu Z.J."/>
            <person name="Van Tassell C.P."/>
            <person name="Vilella A.J."/>
            <person name="Williams K.P."/>
            <person name="Yorke J.A."/>
            <person name="Zhang L."/>
            <person name="Zhang H.B."/>
            <person name="Zhang X."/>
            <person name="Zhang Y."/>
            <person name="Reed K.M."/>
        </authorList>
    </citation>
    <scope>NUCLEOTIDE SEQUENCE [LARGE SCALE GENOMIC DNA]</scope>
</reference>
<dbReference type="SUPFAM" id="SSF48726">
    <property type="entry name" value="Immunoglobulin"/>
    <property type="match status" value="2"/>
</dbReference>
<dbReference type="AlphaFoldDB" id="A0A803YDW3"/>
<dbReference type="Pfam" id="PF07679">
    <property type="entry name" value="I-set"/>
    <property type="match status" value="2"/>
</dbReference>
<dbReference type="GO" id="GO:0050808">
    <property type="term" value="P:synapse organization"/>
    <property type="evidence" value="ECO:0007669"/>
    <property type="project" value="TreeGrafter"/>
</dbReference>
<dbReference type="InterPro" id="IPR013783">
    <property type="entry name" value="Ig-like_fold"/>
</dbReference>
<dbReference type="InterPro" id="IPR013098">
    <property type="entry name" value="Ig_I-set"/>
</dbReference>
<evidence type="ECO:0000313" key="2">
    <source>
        <dbReference type="Ensembl" id="ENSMGAP00000029960.1"/>
    </source>
</evidence>